<dbReference type="InterPro" id="IPR004017">
    <property type="entry name" value="Cys_rich_dom"/>
</dbReference>
<dbReference type="InterPro" id="IPR036188">
    <property type="entry name" value="FAD/NAD-bd_sf"/>
</dbReference>
<name>A0A1G5E294_9BACT</name>
<dbReference type="Pfam" id="PF13450">
    <property type="entry name" value="NAD_binding_8"/>
    <property type="match status" value="1"/>
</dbReference>
<dbReference type="InterPro" id="IPR051460">
    <property type="entry name" value="HdrC_iron-sulfur_subunit"/>
</dbReference>
<protein>
    <submittedName>
        <fullName evidence="7">Aldehyde dehydrogenase, iron-sulfur subunit</fullName>
    </submittedName>
</protein>
<evidence type="ECO:0000256" key="2">
    <source>
        <dbReference type="ARBA" id="ARBA00022723"/>
    </source>
</evidence>
<dbReference type="PROSITE" id="PS00198">
    <property type="entry name" value="4FE4S_FER_1"/>
    <property type="match status" value="1"/>
</dbReference>
<dbReference type="STRING" id="419481.SAMN05216233_105132"/>
<dbReference type="AlphaFoldDB" id="A0A1G5E294"/>
<evidence type="ECO:0000313" key="7">
    <source>
        <dbReference type="EMBL" id="SCY21129.1"/>
    </source>
</evidence>
<keyword evidence="1" id="KW-0004">4Fe-4S</keyword>
<dbReference type="InterPro" id="IPR028261">
    <property type="entry name" value="DPD_II"/>
</dbReference>
<dbReference type="Pfam" id="PF13534">
    <property type="entry name" value="Fer4_17"/>
    <property type="match status" value="1"/>
</dbReference>
<dbReference type="GO" id="GO:0016491">
    <property type="term" value="F:oxidoreductase activity"/>
    <property type="evidence" value="ECO:0007669"/>
    <property type="project" value="UniProtKB-KW"/>
</dbReference>
<keyword evidence="2" id="KW-0479">Metal-binding</keyword>
<dbReference type="GO" id="GO:0051539">
    <property type="term" value="F:4 iron, 4 sulfur cluster binding"/>
    <property type="evidence" value="ECO:0007669"/>
    <property type="project" value="UniProtKB-KW"/>
</dbReference>
<keyword evidence="8" id="KW-1185">Reference proteome</keyword>
<dbReference type="Proteomes" id="UP000198870">
    <property type="component" value="Unassembled WGS sequence"/>
</dbReference>
<dbReference type="PANTHER" id="PTHR43255:SF1">
    <property type="entry name" value="IRON-SULFUR-BINDING OXIDOREDUCTASE FADF-RELATED"/>
    <property type="match status" value="1"/>
</dbReference>
<dbReference type="InterPro" id="IPR017900">
    <property type="entry name" value="4Fe4S_Fe_S_CS"/>
</dbReference>
<proteinExistence type="predicted"/>
<feature type="domain" description="4Fe-4S ferredoxin-type" evidence="6">
    <location>
        <begin position="344"/>
        <end position="374"/>
    </location>
</feature>
<feature type="domain" description="4Fe-4S ferredoxin-type" evidence="6">
    <location>
        <begin position="297"/>
        <end position="329"/>
    </location>
</feature>
<dbReference type="Pfam" id="PF14691">
    <property type="entry name" value="Fer4_20"/>
    <property type="match status" value="1"/>
</dbReference>
<accession>A0A1G5E294</accession>
<dbReference type="GO" id="GO:0005886">
    <property type="term" value="C:plasma membrane"/>
    <property type="evidence" value="ECO:0007669"/>
    <property type="project" value="TreeGrafter"/>
</dbReference>
<dbReference type="PANTHER" id="PTHR43255">
    <property type="entry name" value="IRON-SULFUR-BINDING OXIDOREDUCTASE FADF-RELATED-RELATED"/>
    <property type="match status" value="1"/>
</dbReference>
<dbReference type="Gene3D" id="3.50.50.60">
    <property type="entry name" value="FAD/NAD(P)-binding domain"/>
    <property type="match status" value="1"/>
</dbReference>
<evidence type="ECO:0000259" key="6">
    <source>
        <dbReference type="PROSITE" id="PS51379"/>
    </source>
</evidence>
<dbReference type="EMBL" id="FMUX01000005">
    <property type="protein sequence ID" value="SCY21129.1"/>
    <property type="molecule type" value="Genomic_DNA"/>
</dbReference>
<organism evidence="7 8">
    <name type="scientific">Desulfoluna spongiiphila</name>
    <dbReference type="NCBI Taxonomy" id="419481"/>
    <lineage>
        <taxon>Bacteria</taxon>
        <taxon>Pseudomonadati</taxon>
        <taxon>Thermodesulfobacteriota</taxon>
        <taxon>Desulfobacteria</taxon>
        <taxon>Desulfobacterales</taxon>
        <taxon>Desulfolunaceae</taxon>
        <taxon>Desulfoluna</taxon>
    </lineage>
</organism>
<dbReference type="InterPro" id="IPR009051">
    <property type="entry name" value="Helical_ferredxn"/>
</dbReference>
<keyword evidence="4" id="KW-0408">Iron</keyword>
<dbReference type="OrthoDB" id="9803192at2"/>
<dbReference type="Pfam" id="PF02754">
    <property type="entry name" value="CCG"/>
    <property type="match status" value="2"/>
</dbReference>
<evidence type="ECO:0000313" key="8">
    <source>
        <dbReference type="Proteomes" id="UP000198870"/>
    </source>
</evidence>
<reference evidence="7 8" key="1">
    <citation type="submission" date="2016-10" db="EMBL/GenBank/DDBJ databases">
        <authorList>
            <person name="de Groot N.N."/>
        </authorList>
    </citation>
    <scope>NUCLEOTIDE SEQUENCE [LARGE SCALE GENOMIC DNA]</scope>
    <source>
        <strain evidence="7 8">AA1</strain>
    </source>
</reference>
<keyword evidence="5" id="KW-0411">Iron-sulfur</keyword>
<sequence length="761" mass="83726">MEQKELRELEQRCIQDEPPFCTAACPLHMDARLFLQHMAHGKTQAARKILDKTLPFPAILGRICDHPCEARCRLGEAGDPIAIGALERACVSSTPTGKTRVLVPQKEKRVALVGSGMSSLTAAWDLVRKGYPVHLIDPAPSPGGTLQGIPEATLPRGIIADALAELREMGVQLETTGPMDSERIDTLCTTFDAVYVGLDSASEKNPVVTFTGDPSGSTDRENLFAGGRSTPANSPVLLAAQGRWAATSMDRFLQNVSMTAGRETEGAVTSRLYTNMDGVAHAPRTIAANPNQGYTPEEASTEATRCIQCECLECVKVCPYLEKYKGSPREYVRRIYNNLSIVKGTRTTNKMINSCNLCGLCETVCPTGFSMAEVCHTSRQHMVETGKMPPSAHEFALLDMAFSNSDDFFLVRHAPGESSSAWLFFPGCQLGGASPAHVAQAYGYLRETHDTKTGLMLGCCGAPAHWGGDVPLFESVLAQIKAGWKNLGNPQIITACSSCQSVFSQFLPEADTVSLWSLMADHGLPATVGDSQTETLPLAVIDPCTARHETNVQKSVRLLLNDLGATVEELPFSGERTECCGFGGLMSNADPDVARDLLERRVQQSPLDYLTYCVVCRDHLASTGKKTSHLFDLIWPENRSTNPGYSLRQENRTRLKSNILKTLWHEESEPEAPHRKIPLQIAPDVQDILESRRILKEDIQQVLYHVKNGGEWLTNPTNGHRLASYKPRKVTFWVEYQKLDDAWEIYNAYCHRMTVAKGDRQ</sequence>
<dbReference type="RefSeq" id="WP_092210302.1">
    <property type="nucleotide sequence ID" value="NZ_FMUX01000005.1"/>
</dbReference>
<dbReference type="InterPro" id="IPR017896">
    <property type="entry name" value="4Fe4S_Fe-S-bd"/>
</dbReference>
<evidence type="ECO:0000256" key="5">
    <source>
        <dbReference type="ARBA" id="ARBA00023014"/>
    </source>
</evidence>
<evidence type="ECO:0000256" key="1">
    <source>
        <dbReference type="ARBA" id="ARBA00022485"/>
    </source>
</evidence>
<gene>
    <name evidence="7" type="ORF">SAMN05216233_105132</name>
</gene>
<keyword evidence="3" id="KW-0560">Oxidoreductase</keyword>
<evidence type="ECO:0000256" key="3">
    <source>
        <dbReference type="ARBA" id="ARBA00023002"/>
    </source>
</evidence>
<dbReference type="Gene3D" id="1.10.1060.10">
    <property type="entry name" value="Alpha-helical ferredoxin"/>
    <property type="match status" value="2"/>
</dbReference>
<evidence type="ECO:0000256" key="4">
    <source>
        <dbReference type="ARBA" id="ARBA00023004"/>
    </source>
</evidence>
<dbReference type="NCBIfam" id="NF045663">
    <property type="entry name" value="diclust_near_Sec"/>
    <property type="match status" value="1"/>
</dbReference>
<dbReference type="SUPFAM" id="SSF46548">
    <property type="entry name" value="alpha-helical ferredoxin"/>
    <property type="match status" value="2"/>
</dbReference>
<dbReference type="GO" id="GO:0046872">
    <property type="term" value="F:metal ion binding"/>
    <property type="evidence" value="ECO:0007669"/>
    <property type="project" value="UniProtKB-KW"/>
</dbReference>
<dbReference type="SUPFAM" id="SSF51971">
    <property type="entry name" value="Nucleotide-binding domain"/>
    <property type="match status" value="1"/>
</dbReference>
<dbReference type="PROSITE" id="PS51379">
    <property type="entry name" value="4FE4S_FER_2"/>
    <property type="match status" value="2"/>
</dbReference>